<feature type="domain" description="GGDEF" evidence="4">
    <location>
        <begin position="301"/>
        <end position="432"/>
    </location>
</feature>
<dbReference type="PANTHER" id="PTHR33121">
    <property type="entry name" value="CYCLIC DI-GMP PHOSPHODIESTERASE PDEF"/>
    <property type="match status" value="1"/>
</dbReference>
<dbReference type="SMART" id="SM00052">
    <property type="entry name" value="EAL"/>
    <property type="match status" value="1"/>
</dbReference>
<dbReference type="NCBIfam" id="TIGR00254">
    <property type="entry name" value="GGDEF"/>
    <property type="match status" value="1"/>
</dbReference>
<feature type="domain" description="EAL" evidence="3">
    <location>
        <begin position="442"/>
        <end position="694"/>
    </location>
</feature>
<dbReference type="InterPro" id="IPR043128">
    <property type="entry name" value="Rev_trsase/Diguanyl_cyclase"/>
</dbReference>
<evidence type="ECO:0000259" key="3">
    <source>
        <dbReference type="PROSITE" id="PS50883"/>
    </source>
</evidence>
<proteinExistence type="predicted"/>
<dbReference type="Gene3D" id="3.40.50.2300">
    <property type="match status" value="1"/>
</dbReference>
<dbReference type="SUPFAM" id="SSF55073">
    <property type="entry name" value="Nucleotide cyclase"/>
    <property type="match status" value="1"/>
</dbReference>
<dbReference type="SUPFAM" id="SSF52172">
    <property type="entry name" value="CheY-like"/>
    <property type="match status" value="1"/>
</dbReference>
<dbReference type="InterPro" id="IPR035965">
    <property type="entry name" value="PAS-like_dom_sf"/>
</dbReference>
<dbReference type="NCBIfam" id="TIGR00229">
    <property type="entry name" value="sensory_box"/>
    <property type="match status" value="1"/>
</dbReference>
<dbReference type="InterPro" id="IPR035919">
    <property type="entry name" value="EAL_sf"/>
</dbReference>
<dbReference type="SUPFAM" id="SSF141868">
    <property type="entry name" value="EAL domain-like"/>
    <property type="match status" value="1"/>
</dbReference>
<comment type="caution">
    <text evidence="5">The sequence shown here is derived from an EMBL/GenBank/DDBJ whole genome shotgun (WGS) entry which is preliminary data.</text>
</comment>
<dbReference type="InterPro" id="IPR001789">
    <property type="entry name" value="Sig_transdc_resp-reg_receiver"/>
</dbReference>
<dbReference type="Gene3D" id="3.20.20.450">
    <property type="entry name" value="EAL domain"/>
    <property type="match status" value="1"/>
</dbReference>
<dbReference type="PROSITE" id="PS50883">
    <property type="entry name" value="EAL"/>
    <property type="match status" value="1"/>
</dbReference>
<dbReference type="InterPro" id="IPR001633">
    <property type="entry name" value="EAL_dom"/>
</dbReference>
<dbReference type="RefSeq" id="WP_251837442.1">
    <property type="nucleotide sequence ID" value="NZ_JACSQG010000011.1"/>
</dbReference>
<dbReference type="InterPro" id="IPR000160">
    <property type="entry name" value="GGDEF_dom"/>
</dbReference>
<protein>
    <submittedName>
        <fullName evidence="5">GGDEF domain-containing response regulator</fullName>
    </submittedName>
</protein>
<dbReference type="CDD" id="cd00130">
    <property type="entry name" value="PAS"/>
    <property type="match status" value="1"/>
</dbReference>
<sequence length="694" mass="75697">MAIDKKTVRLLILEDSQNEAERLVNLFRNAGRATRVQRLSSAADLQAALDHSWDLLINAPTSQGLSPDDAIQAIRRQAKDIPVIQLVEPGNAADISDAITTAMTSGAQDALPQGDDERLILVANRELANLAERRARRAAEVALREAEKRCQLLLDSSVDAIAYVHEGMHIYANRAYLELFDYVDADELEGMPMIDLIDSADQSAFRDFLKNYQSPEGGAELSCSGVKSAGDTFKARMSFSPAAYDGEPCIQVVIRCDTDNAELEERLREISSQDLVTGLYNRTYFLELMDAAAQRAVNAGQPASLAYIRLDQYSTLLADIGIADIGLLLTDLAGLLRAHFPAEAQLARFGDDVFTVLQPGQTPEQSRPALAALLQRVEAHLFEVNGRTAQVSLSIGVAGLNEKTPRAQTVVDRAHRCADTHSTGNTLTLYDPADELAAEANRGNVVAMLQQALDTNSFQLLFQPIISLRGDDVEHYEALLRLLNPQGEEILPGDFLAVAQEAGLAAKIDRWVLLTSIKMLAAHRQKGHITRLFVHLGEASLQDPGLLPWLSTTLQAARLPADALALQFNETAATTYLKQAKALTQGLHQLHCKVALSQFGCGVNPFNTLKHLEVDFVKLDSSFAQELHQAENQQTLKDMLASLHAQAKLTVIPGVESASALATLWQAGVNYIQGLYLQAPSRAMDYDFSSGDEG</sequence>
<dbReference type="Proteomes" id="UP000611945">
    <property type="component" value="Unassembled WGS sequence"/>
</dbReference>
<gene>
    <name evidence="5" type="ORF">H9642_15835</name>
</gene>
<dbReference type="InterPro" id="IPR000014">
    <property type="entry name" value="PAS"/>
</dbReference>
<dbReference type="CDD" id="cd01948">
    <property type="entry name" value="EAL"/>
    <property type="match status" value="1"/>
</dbReference>
<dbReference type="EMBL" id="JACSQG010000011">
    <property type="protein sequence ID" value="MBD7978655.1"/>
    <property type="molecule type" value="Genomic_DNA"/>
</dbReference>
<dbReference type="Pfam" id="PF00563">
    <property type="entry name" value="EAL"/>
    <property type="match status" value="1"/>
</dbReference>
<dbReference type="SMART" id="SM00091">
    <property type="entry name" value="PAS"/>
    <property type="match status" value="1"/>
</dbReference>
<evidence type="ECO:0000259" key="2">
    <source>
        <dbReference type="PROSITE" id="PS50110"/>
    </source>
</evidence>
<comment type="caution">
    <text evidence="1">Lacks conserved residue(s) required for the propagation of feature annotation.</text>
</comment>
<dbReference type="PROSITE" id="PS50110">
    <property type="entry name" value="RESPONSE_REGULATORY"/>
    <property type="match status" value="1"/>
</dbReference>
<keyword evidence="6" id="KW-1185">Reference proteome</keyword>
<evidence type="ECO:0000313" key="6">
    <source>
        <dbReference type="Proteomes" id="UP000611945"/>
    </source>
</evidence>
<evidence type="ECO:0000313" key="5">
    <source>
        <dbReference type="EMBL" id="MBD7978655.1"/>
    </source>
</evidence>
<organism evidence="5 6">
    <name type="scientific">Serpens gallinarum</name>
    <dbReference type="NCBI Taxonomy" id="2763075"/>
    <lineage>
        <taxon>Bacteria</taxon>
        <taxon>Pseudomonadati</taxon>
        <taxon>Pseudomonadota</taxon>
        <taxon>Gammaproteobacteria</taxon>
        <taxon>Pseudomonadales</taxon>
        <taxon>Pseudomonadaceae</taxon>
        <taxon>Pseudomonas</taxon>
    </lineage>
</organism>
<dbReference type="InterPro" id="IPR050706">
    <property type="entry name" value="Cyclic-di-GMP_PDE-like"/>
</dbReference>
<dbReference type="Gene3D" id="3.30.450.20">
    <property type="entry name" value="PAS domain"/>
    <property type="match status" value="1"/>
</dbReference>
<evidence type="ECO:0000256" key="1">
    <source>
        <dbReference type="PROSITE-ProRule" id="PRU00169"/>
    </source>
</evidence>
<dbReference type="PANTHER" id="PTHR33121:SF23">
    <property type="entry name" value="CYCLIC DI-GMP PHOSPHODIESTERASE PDEB"/>
    <property type="match status" value="1"/>
</dbReference>
<dbReference type="InterPro" id="IPR029787">
    <property type="entry name" value="Nucleotide_cyclase"/>
</dbReference>
<dbReference type="SMART" id="SM00267">
    <property type="entry name" value="GGDEF"/>
    <property type="match status" value="1"/>
</dbReference>
<dbReference type="SUPFAM" id="SSF55785">
    <property type="entry name" value="PYP-like sensor domain (PAS domain)"/>
    <property type="match status" value="1"/>
</dbReference>
<dbReference type="Gene3D" id="3.30.70.270">
    <property type="match status" value="1"/>
</dbReference>
<evidence type="ECO:0000259" key="4">
    <source>
        <dbReference type="PROSITE" id="PS50887"/>
    </source>
</evidence>
<dbReference type="PROSITE" id="PS50887">
    <property type="entry name" value="GGDEF"/>
    <property type="match status" value="1"/>
</dbReference>
<dbReference type="Pfam" id="PF00990">
    <property type="entry name" value="GGDEF"/>
    <property type="match status" value="1"/>
</dbReference>
<feature type="domain" description="Response regulatory" evidence="2">
    <location>
        <begin position="9"/>
        <end position="128"/>
    </location>
</feature>
<dbReference type="InterPro" id="IPR011006">
    <property type="entry name" value="CheY-like_superfamily"/>
</dbReference>
<reference evidence="5 6" key="1">
    <citation type="submission" date="2020-08" db="EMBL/GenBank/DDBJ databases">
        <title>A Genomic Blueprint of the Chicken Gut Microbiome.</title>
        <authorList>
            <person name="Gilroy R."/>
            <person name="Ravi A."/>
            <person name="Getino M."/>
            <person name="Pursley I."/>
            <person name="Horton D.L."/>
            <person name="Alikhan N.-F."/>
            <person name="Baker D."/>
            <person name="Gharbi K."/>
            <person name="Hall N."/>
            <person name="Watson M."/>
            <person name="Adriaenssens E.M."/>
            <person name="Foster-Nyarko E."/>
            <person name="Jarju S."/>
            <person name="Secka A."/>
            <person name="Antonio M."/>
            <person name="Oren A."/>
            <person name="Chaudhuri R."/>
            <person name="La Ragione R.M."/>
            <person name="Hildebrand F."/>
            <person name="Pallen M.J."/>
        </authorList>
    </citation>
    <scope>NUCLEOTIDE SEQUENCE [LARGE SCALE GENOMIC DNA]</scope>
    <source>
        <strain evidence="5 6">Sa2CUA2</strain>
    </source>
</reference>
<name>A0ABR8TSA5_9PSED</name>
<accession>A0ABR8TSA5</accession>